<dbReference type="CDD" id="cd06587">
    <property type="entry name" value="VOC"/>
    <property type="match status" value="1"/>
</dbReference>
<evidence type="ECO:0000313" key="3">
    <source>
        <dbReference type="Proteomes" id="UP000293865"/>
    </source>
</evidence>
<accession>A0A4V1QYI6</accession>
<organism evidence="2 3">
    <name type="scientific">Agromyces albus</name>
    <dbReference type="NCBI Taxonomy" id="205332"/>
    <lineage>
        <taxon>Bacteria</taxon>
        <taxon>Bacillati</taxon>
        <taxon>Actinomycetota</taxon>
        <taxon>Actinomycetes</taxon>
        <taxon>Micrococcales</taxon>
        <taxon>Microbacteriaceae</taxon>
        <taxon>Agromyces</taxon>
    </lineage>
</organism>
<dbReference type="Proteomes" id="UP000293865">
    <property type="component" value="Unassembled WGS sequence"/>
</dbReference>
<reference evidence="2 3" key="1">
    <citation type="submission" date="2019-01" db="EMBL/GenBank/DDBJ databases">
        <title>Agromyces.</title>
        <authorList>
            <person name="Li J."/>
        </authorList>
    </citation>
    <scope>NUCLEOTIDE SEQUENCE [LARGE SCALE GENOMIC DNA]</scope>
    <source>
        <strain evidence="2 3">DSM 15934</strain>
    </source>
</reference>
<protein>
    <submittedName>
        <fullName evidence="2">VOC family protein</fullName>
    </submittedName>
</protein>
<gene>
    <name evidence="2" type="ORF">ESP51_00875</name>
</gene>
<proteinExistence type="predicted"/>
<dbReference type="PROSITE" id="PS51819">
    <property type="entry name" value="VOC"/>
    <property type="match status" value="1"/>
</dbReference>
<evidence type="ECO:0000259" key="1">
    <source>
        <dbReference type="PROSITE" id="PS51819"/>
    </source>
</evidence>
<name>A0A4V1QYI6_9MICO</name>
<dbReference type="EMBL" id="SDPN01000001">
    <property type="protein sequence ID" value="RXZ73286.1"/>
    <property type="molecule type" value="Genomic_DNA"/>
</dbReference>
<evidence type="ECO:0000313" key="2">
    <source>
        <dbReference type="EMBL" id="RXZ73286.1"/>
    </source>
</evidence>
<feature type="domain" description="VOC" evidence="1">
    <location>
        <begin position="3"/>
        <end position="116"/>
    </location>
</feature>
<comment type="caution">
    <text evidence="2">The sequence shown here is derived from an EMBL/GenBank/DDBJ whole genome shotgun (WGS) entry which is preliminary data.</text>
</comment>
<sequence>MPRITTAFIPVENPKSSAAWYRDTFALTIRVAGEASAVLRGDDGTAITLLGPASGIAQRPGLDWATCNFLVSDLDGTRESFVAADMDVSEITGDPDRCRFFTTRDPDRNMLLITDR</sequence>
<dbReference type="InterPro" id="IPR029068">
    <property type="entry name" value="Glyas_Bleomycin-R_OHBP_Dase"/>
</dbReference>
<dbReference type="SUPFAM" id="SSF54593">
    <property type="entry name" value="Glyoxalase/Bleomycin resistance protein/Dihydroxybiphenyl dioxygenase"/>
    <property type="match status" value="1"/>
</dbReference>
<keyword evidence="3" id="KW-1185">Reference proteome</keyword>
<dbReference type="OrthoDB" id="9799428at2"/>
<dbReference type="InterPro" id="IPR037523">
    <property type="entry name" value="VOC_core"/>
</dbReference>
<dbReference type="RefSeq" id="WP_129518988.1">
    <property type="nucleotide sequence ID" value="NZ_SDPN01000001.1"/>
</dbReference>
<dbReference type="Gene3D" id="3.10.180.10">
    <property type="entry name" value="2,3-Dihydroxybiphenyl 1,2-Dioxygenase, domain 1"/>
    <property type="match status" value="1"/>
</dbReference>
<dbReference type="AlphaFoldDB" id="A0A4V1QYI6"/>